<gene>
    <name evidence="2" type="ORF">CBM2636_MP20336</name>
</gene>
<sequence>MLILDSSSINRPFDISRQNPALRQRRSQLPATIMADNTMAAHSHANQETTVTGLNATVRAPRRHAVPEDRIYLGHAGAGQGGRP</sequence>
<keyword evidence="2" id="KW-0614">Plasmid</keyword>
<dbReference type="Proteomes" id="UP000254259">
    <property type="component" value="Plasmid CBM2636_mp"/>
</dbReference>
<dbReference type="EMBL" id="LT984814">
    <property type="protein sequence ID" value="SPD67486.1"/>
    <property type="molecule type" value="Genomic_DNA"/>
</dbReference>
<feature type="region of interest" description="Disordered" evidence="1">
    <location>
        <begin position="65"/>
        <end position="84"/>
    </location>
</feature>
<geneLocation type="plasmid" evidence="3">
    <name>cbm2636_mp</name>
</geneLocation>
<reference evidence="2 3" key="1">
    <citation type="submission" date="2018-01" db="EMBL/GenBank/DDBJ databases">
        <authorList>
            <person name="Clerissi C."/>
        </authorList>
    </citation>
    <scope>NUCLEOTIDE SEQUENCE [LARGE SCALE GENOMIC DNA]</scope>
    <source>
        <strain evidence="2">Cupriavidus taiwanensis SWF 66322</strain>
        <plasmid evidence="3">cbm2636_mp</plasmid>
    </source>
</reference>
<evidence type="ECO:0000313" key="2">
    <source>
        <dbReference type="EMBL" id="SPD67486.1"/>
    </source>
</evidence>
<accession>A0A9Q7UWI3</accession>
<name>A0A9Q7UWI3_9BURK</name>
<protein>
    <submittedName>
        <fullName evidence="2">Uncharacterized protein</fullName>
    </submittedName>
</protein>
<evidence type="ECO:0000256" key="1">
    <source>
        <dbReference type="SAM" id="MobiDB-lite"/>
    </source>
</evidence>
<dbReference type="AlphaFoldDB" id="A0A9Q7UWI3"/>
<evidence type="ECO:0000313" key="3">
    <source>
        <dbReference type="Proteomes" id="UP000254259"/>
    </source>
</evidence>
<proteinExistence type="predicted"/>
<organism evidence="2 3">
    <name type="scientific">Cupriavidus taiwanensis</name>
    <dbReference type="NCBI Taxonomy" id="164546"/>
    <lineage>
        <taxon>Bacteria</taxon>
        <taxon>Pseudomonadati</taxon>
        <taxon>Pseudomonadota</taxon>
        <taxon>Betaproteobacteria</taxon>
        <taxon>Burkholderiales</taxon>
        <taxon>Burkholderiaceae</taxon>
        <taxon>Cupriavidus</taxon>
    </lineage>
</organism>